<reference evidence="2 3" key="1">
    <citation type="submission" date="2024-04" db="EMBL/GenBank/DDBJ databases">
        <authorList>
            <person name="Waldvogel A.-M."/>
            <person name="Schoenle A."/>
        </authorList>
    </citation>
    <scope>NUCLEOTIDE SEQUENCE [LARGE SCALE GENOMIC DNA]</scope>
</reference>
<dbReference type="Proteomes" id="UP001497482">
    <property type="component" value="Chromosome 22"/>
</dbReference>
<organism evidence="2 3">
    <name type="scientific">Knipowitschia caucasica</name>
    <name type="common">Caucasian dwarf goby</name>
    <name type="synonym">Pomatoschistus caucasicus</name>
    <dbReference type="NCBI Taxonomy" id="637954"/>
    <lineage>
        <taxon>Eukaryota</taxon>
        <taxon>Metazoa</taxon>
        <taxon>Chordata</taxon>
        <taxon>Craniata</taxon>
        <taxon>Vertebrata</taxon>
        <taxon>Euteleostomi</taxon>
        <taxon>Actinopterygii</taxon>
        <taxon>Neopterygii</taxon>
        <taxon>Teleostei</taxon>
        <taxon>Neoteleostei</taxon>
        <taxon>Acanthomorphata</taxon>
        <taxon>Gobiaria</taxon>
        <taxon>Gobiiformes</taxon>
        <taxon>Gobioidei</taxon>
        <taxon>Gobiidae</taxon>
        <taxon>Gobiinae</taxon>
        <taxon>Knipowitschia</taxon>
    </lineage>
</organism>
<dbReference type="EMBL" id="OZ035844">
    <property type="protein sequence ID" value="CAL1597824.1"/>
    <property type="molecule type" value="Genomic_DNA"/>
</dbReference>
<feature type="compositionally biased region" description="Polar residues" evidence="1">
    <location>
        <begin position="1"/>
        <end position="33"/>
    </location>
</feature>
<protein>
    <submittedName>
        <fullName evidence="2">Uncharacterized protein</fullName>
    </submittedName>
</protein>
<dbReference type="AlphaFoldDB" id="A0AAV2L7B7"/>
<name>A0AAV2L7B7_KNICA</name>
<accession>A0AAV2L7B7</accession>
<evidence type="ECO:0000313" key="3">
    <source>
        <dbReference type="Proteomes" id="UP001497482"/>
    </source>
</evidence>
<evidence type="ECO:0000313" key="2">
    <source>
        <dbReference type="EMBL" id="CAL1597824.1"/>
    </source>
</evidence>
<evidence type="ECO:0000256" key="1">
    <source>
        <dbReference type="SAM" id="MobiDB-lite"/>
    </source>
</evidence>
<sequence length="39" mass="4136">MATASHSTNLSSCKGSLETGKTISPRSRPSSLTLCLKRK</sequence>
<keyword evidence="3" id="KW-1185">Reference proteome</keyword>
<proteinExistence type="predicted"/>
<gene>
    <name evidence="2" type="ORF">KC01_LOCUS26307</name>
</gene>
<feature type="region of interest" description="Disordered" evidence="1">
    <location>
        <begin position="1"/>
        <end position="39"/>
    </location>
</feature>